<feature type="transmembrane region" description="Helical" evidence="1">
    <location>
        <begin position="308"/>
        <end position="328"/>
    </location>
</feature>
<evidence type="ECO:0000313" key="2">
    <source>
        <dbReference type="EMBL" id="HHI88599.1"/>
    </source>
</evidence>
<name>A0A7V5NWJ5_9PROT</name>
<dbReference type="Proteomes" id="UP000885806">
    <property type="component" value="Unassembled WGS sequence"/>
</dbReference>
<evidence type="ECO:0000256" key="1">
    <source>
        <dbReference type="SAM" id="Phobius"/>
    </source>
</evidence>
<feature type="transmembrane region" description="Helical" evidence="1">
    <location>
        <begin position="137"/>
        <end position="154"/>
    </location>
</feature>
<feature type="transmembrane region" description="Helical" evidence="1">
    <location>
        <begin position="107"/>
        <end position="125"/>
    </location>
</feature>
<keyword evidence="1" id="KW-1133">Transmembrane helix</keyword>
<sequence length="350" mass="37876">MNKPTAKQIREALKAGIIDQARADSLLADLSTAPTSPKPDEDNVALIGNEDDMRFVRSFSDVFIATGIGLLILGLIGFTLIGGPIISLIGMALMWLLAEYFGRKKRAHLPTLISALGFLFFVHAATSNFIPDSGMKPGVAAAFVTLLTMLVFYWRFRLPFAIALIAISVLILIFSFFAGHIPLGLLLLLSGILFFIVALLYDIRDPARKTRYADNAFWLHLTAAPLILHGIMAYTLVIRKHKIMGGLAKVPAIDNTDAAIMLLIVAALAFVGLAINRRALLVSSLGYAVIAITMLIKRSGLDVGSATALAFLLLGLFIVFLGAGWHGARRLVLTVLPRRGVFAKLFPPAQ</sequence>
<feature type="transmembrane region" description="Helical" evidence="1">
    <location>
        <begin position="258"/>
        <end position="275"/>
    </location>
</feature>
<dbReference type="AlphaFoldDB" id="A0A7V5NWJ5"/>
<feature type="transmembrane region" description="Helical" evidence="1">
    <location>
        <begin position="280"/>
        <end position="296"/>
    </location>
</feature>
<comment type="caution">
    <text evidence="2">The sequence shown here is derived from an EMBL/GenBank/DDBJ whole genome shotgun (WGS) entry which is preliminary data.</text>
</comment>
<organism evidence="2">
    <name type="scientific">Hellea balneolensis</name>
    <dbReference type="NCBI Taxonomy" id="287478"/>
    <lineage>
        <taxon>Bacteria</taxon>
        <taxon>Pseudomonadati</taxon>
        <taxon>Pseudomonadota</taxon>
        <taxon>Alphaproteobacteria</taxon>
        <taxon>Maricaulales</taxon>
        <taxon>Robiginitomaculaceae</taxon>
        <taxon>Hellea</taxon>
    </lineage>
</organism>
<accession>A0A7V5NWJ5</accession>
<feature type="transmembrane region" description="Helical" evidence="1">
    <location>
        <begin position="62"/>
        <end position="95"/>
    </location>
</feature>
<proteinExistence type="predicted"/>
<gene>
    <name evidence="2" type="ORF">ENK01_01480</name>
</gene>
<feature type="transmembrane region" description="Helical" evidence="1">
    <location>
        <begin position="161"/>
        <end position="179"/>
    </location>
</feature>
<protein>
    <recommendedName>
        <fullName evidence="3">DUF2157 domain-containing protein</fullName>
    </recommendedName>
</protein>
<feature type="transmembrane region" description="Helical" evidence="1">
    <location>
        <begin position="185"/>
        <end position="203"/>
    </location>
</feature>
<evidence type="ECO:0008006" key="3">
    <source>
        <dbReference type="Google" id="ProtNLM"/>
    </source>
</evidence>
<feature type="transmembrane region" description="Helical" evidence="1">
    <location>
        <begin position="215"/>
        <end position="238"/>
    </location>
</feature>
<keyword evidence="1" id="KW-0472">Membrane</keyword>
<reference evidence="2" key="1">
    <citation type="journal article" date="2020" name="mSystems">
        <title>Genome- and Community-Level Interaction Insights into Carbon Utilization and Element Cycling Functions of Hydrothermarchaeota in Hydrothermal Sediment.</title>
        <authorList>
            <person name="Zhou Z."/>
            <person name="Liu Y."/>
            <person name="Xu W."/>
            <person name="Pan J."/>
            <person name="Luo Z.H."/>
            <person name="Li M."/>
        </authorList>
    </citation>
    <scope>NUCLEOTIDE SEQUENCE [LARGE SCALE GENOMIC DNA]</scope>
    <source>
        <strain evidence="2">HyVt-538</strain>
    </source>
</reference>
<keyword evidence="1" id="KW-0812">Transmembrane</keyword>
<dbReference type="EMBL" id="DROP01000100">
    <property type="protein sequence ID" value="HHI88599.1"/>
    <property type="molecule type" value="Genomic_DNA"/>
</dbReference>